<dbReference type="InterPro" id="IPR010718">
    <property type="entry name" value="DUF1294"/>
</dbReference>
<keyword evidence="3" id="KW-1185">Reference proteome</keyword>
<dbReference type="InterPro" id="IPR002059">
    <property type="entry name" value="CSP_DNA-bd"/>
</dbReference>
<gene>
    <name evidence="2" type="ORF">SAMN05660330_04069</name>
</gene>
<dbReference type="InterPro" id="IPR012340">
    <property type="entry name" value="NA-bd_OB-fold"/>
</dbReference>
<dbReference type="PROSITE" id="PS51857">
    <property type="entry name" value="CSD_2"/>
    <property type="match status" value="1"/>
</dbReference>
<dbReference type="EMBL" id="FNJI01000050">
    <property type="protein sequence ID" value="SDP77767.1"/>
    <property type="molecule type" value="Genomic_DNA"/>
</dbReference>
<dbReference type="SUPFAM" id="SSF50249">
    <property type="entry name" value="Nucleic acid-binding proteins"/>
    <property type="match status" value="1"/>
</dbReference>
<protein>
    <submittedName>
        <fullName evidence="2">Uncharacterized membrane protein YsdA, DUF1294 family</fullName>
    </submittedName>
</protein>
<dbReference type="AlphaFoldDB" id="A0A1H0VH11"/>
<evidence type="ECO:0000313" key="3">
    <source>
        <dbReference type="Proteomes" id="UP000199073"/>
    </source>
</evidence>
<dbReference type="Pfam" id="PF00313">
    <property type="entry name" value="CSD"/>
    <property type="match status" value="1"/>
</dbReference>
<proteinExistence type="predicted"/>
<dbReference type="Proteomes" id="UP000199073">
    <property type="component" value="Unassembled WGS sequence"/>
</dbReference>
<evidence type="ECO:0000259" key="1">
    <source>
        <dbReference type="PROSITE" id="PS51857"/>
    </source>
</evidence>
<accession>A0A1H0VH11</accession>
<dbReference type="STRING" id="91360.SAMN05660330_04069"/>
<dbReference type="Gene3D" id="2.40.50.140">
    <property type="entry name" value="Nucleic acid-binding proteins"/>
    <property type="match status" value="1"/>
</dbReference>
<dbReference type="GO" id="GO:0003676">
    <property type="term" value="F:nucleic acid binding"/>
    <property type="evidence" value="ECO:0007669"/>
    <property type="project" value="InterPro"/>
</dbReference>
<dbReference type="CDD" id="cd04458">
    <property type="entry name" value="CSP_CDS"/>
    <property type="match status" value="1"/>
</dbReference>
<dbReference type="SMART" id="SM00357">
    <property type="entry name" value="CSP"/>
    <property type="match status" value="1"/>
</dbReference>
<dbReference type="InterPro" id="IPR011129">
    <property type="entry name" value="CSD"/>
</dbReference>
<organism evidence="2 3">
    <name type="scientific">Desulforhopalus singaporensis</name>
    <dbReference type="NCBI Taxonomy" id="91360"/>
    <lineage>
        <taxon>Bacteria</taxon>
        <taxon>Pseudomonadati</taxon>
        <taxon>Thermodesulfobacteriota</taxon>
        <taxon>Desulfobulbia</taxon>
        <taxon>Desulfobulbales</taxon>
        <taxon>Desulfocapsaceae</taxon>
        <taxon>Desulforhopalus</taxon>
    </lineage>
</organism>
<reference evidence="2 3" key="1">
    <citation type="submission" date="2016-10" db="EMBL/GenBank/DDBJ databases">
        <authorList>
            <person name="de Groot N.N."/>
        </authorList>
    </citation>
    <scope>NUCLEOTIDE SEQUENCE [LARGE SCALE GENOMIC DNA]</scope>
    <source>
        <strain evidence="2 3">DSM 12130</strain>
    </source>
</reference>
<feature type="domain" description="CSD" evidence="1">
    <location>
        <begin position="3"/>
        <end position="68"/>
    </location>
</feature>
<dbReference type="Pfam" id="PF06961">
    <property type="entry name" value="DUF1294"/>
    <property type="match status" value="1"/>
</dbReference>
<evidence type="ECO:0000313" key="2">
    <source>
        <dbReference type="EMBL" id="SDP77767.1"/>
    </source>
</evidence>
<name>A0A1H0VH11_9BACT</name>
<dbReference type="GO" id="GO:0005829">
    <property type="term" value="C:cytosol"/>
    <property type="evidence" value="ECO:0007669"/>
    <property type="project" value="UniProtKB-ARBA"/>
</dbReference>
<sequence>MDRQTGTVSKWSEEKGFGFITADEDGESMFFHINDYSHRHKRPIKNLKVQYYISSDPKGRTCAIDVAPVEGHKNNGRELKQKSFSLLILGSFSLALYFLFTLKLIPSQLIYCYALMSVVTFIMYAKDKSAAGLGRWRTPERTLHILSLLGGWPGAKIAQSFLRHKSKKISFRVTYWITVIMNCGALYWLTTPQGSLYLHNILKNIKPG</sequence>